<dbReference type="EMBL" id="CP002116">
    <property type="protein sequence ID" value="ADK81516.1"/>
    <property type="molecule type" value="Genomic_DNA"/>
</dbReference>
<name>E1R1Z0_SEDSS</name>
<dbReference type="eggNOG" id="COG1940">
    <property type="taxonomic scope" value="Bacteria"/>
</dbReference>
<dbReference type="Pfam" id="PF00480">
    <property type="entry name" value="ROK"/>
    <property type="match status" value="1"/>
</dbReference>
<gene>
    <name evidence="2" type="ordered locus">Spirs_2402</name>
</gene>
<dbReference type="STRING" id="573413.Spirs_2402"/>
<dbReference type="HOGENOM" id="CLU_036604_0_0_12"/>
<dbReference type="CDD" id="cd23763">
    <property type="entry name" value="ASKHA_ATPase_ROK"/>
    <property type="match status" value="1"/>
</dbReference>
<organism evidence="2 3">
    <name type="scientific">Sediminispirochaeta smaragdinae (strain DSM 11293 / JCM 15392 / SEBR 4228)</name>
    <name type="common">Spirochaeta smaragdinae</name>
    <dbReference type="NCBI Taxonomy" id="573413"/>
    <lineage>
        <taxon>Bacteria</taxon>
        <taxon>Pseudomonadati</taxon>
        <taxon>Spirochaetota</taxon>
        <taxon>Spirochaetia</taxon>
        <taxon>Spirochaetales</taxon>
        <taxon>Spirochaetaceae</taxon>
        <taxon>Sediminispirochaeta</taxon>
    </lineage>
</organism>
<dbReference type="RefSeq" id="WP_013254979.1">
    <property type="nucleotide sequence ID" value="NC_014364.1"/>
</dbReference>
<evidence type="ECO:0000256" key="1">
    <source>
        <dbReference type="ARBA" id="ARBA00006479"/>
    </source>
</evidence>
<evidence type="ECO:0000313" key="2">
    <source>
        <dbReference type="EMBL" id="ADK81516.1"/>
    </source>
</evidence>
<comment type="similarity">
    <text evidence="1">Belongs to the ROK (NagC/XylR) family.</text>
</comment>
<dbReference type="Gene3D" id="3.30.420.40">
    <property type="match status" value="2"/>
</dbReference>
<dbReference type="KEGG" id="ssm:Spirs_2402"/>
<protein>
    <submittedName>
        <fullName evidence="2">ROK family protein</fullName>
    </submittedName>
</protein>
<keyword evidence="3" id="KW-1185">Reference proteome</keyword>
<dbReference type="AlphaFoldDB" id="E1R1Z0"/>
<dbReference type="SUPFAM" id="SSF53067">
    <property type="entry name" value="Actin-like ATPase domain"/>
    <property type="match status" value="1"/>
</dbReference>
<reference evidence="2 3" key="1">
    <citation type="journal article" date="2010" name="Stand. Genomic Sci.">
        <title>Complete genome sequence of Spirochaeta smaragdinae type strain (SEBR 4228).</title>
        <authorList>
            <person name="Mavromatis K."/>
            <person name="Yasawong M."/>
            <person name="Chertkov O."/>
            <person name="Lapidus A."/>
            <person name="Lucas S."/>
            <person name="Nolan M."/>
            <person name="Del Rio T.G."/>
            <person name="Tice H."/>
            <person name="Cheng J.F."/>
            <person name="Pitluck S."/>
            <person name="Liolios K."/>
            <person name="Ivanova N."/>
            <person name="Tapia R."/>
            <person name="Han C."/>
            <person name="Bruce D."/>
            <person name="Goodwin L."/>
            <person name="Pati A."/>
            <person name="Chen A."/>
            <person name="Palaniappan K."/>
            <person name="Land M."/>
            <person name="Hauser L."/>
            <person name="Chang Y.J."/>
            <person name="Jeffries C.D."/>
            <person name="Detter J.C."/>
            <person name="Rohde M."/>
            <person name="Brambilla E."/>
            <person name="Spring S."/>
            <person name="Goker M."/>
            <person name="Sikorski J."/>
            <person name="Woyke T."/>
            <person name="Bristow J."/>
            <person name="Eisen J.A."/>
            <person name="Markowitz V."/>
            <person name="Hugenholtz P."/>
            <person name="Klenk H.P."/>
            <person name="Kyrpides N.C."/>
        </authorList>
    </citation>
    <scope>NUCLEOTIDE SEQUENCE [LARGE SCALE GENOMIC DNA]</scope>
    <source>
        <strain evidence="3">DSM 11293 / JCM 15392 / SEBR 4228</strain>
    </source>
</reference>
<dbReference type="PANTHER" id="PTHR18964:SF149">
    <property type="entry name" value="BIFUNCTIONAL UDP-N-ACETYLGLUCOSAMINE 2-EPIMERASE_N-ACETYLMANNOSAMINE KINASE"/>
    <property type="match status" value="1"/>
</dbReference>
<dbReference type="InterPro" id="IPR000600">
    <property type="entry name" value="ROK"/>
</dbReference>
<accession>E1R1Z0</accession>
<evidence type="ECO:0000313" key="3">
    <source>
        <dbReference type="Proteomes" id="UP000002318"/>
    </source>
</evidence>
<dbReference type="InterPro" id="IPR043129">
    <property type="entry name" value="ATPase_NBD"/>
</dbReference>
<sequence>MILGIDVGATKIAIGLFDAPGHIVTMETLTSRKTEEKNSSIESILEKAYINFNKKHQYKYDAIGIGVVGHTDPARGTWLNSSNLFLKQSINMHDIFHSRSEIPIFLDNDVNAATMAEQALGKGKSFRHFIYINLGSGIAAGIVNDGILIRGGSNYAGELGYNILAYDGKAKSLESEVSGIGIRTFLMNNRNKFSEDPAKFNYSASALFKFAEAGDNLAIRQIEKIRTLLFLAVHNLITIFNPEAVVFGGSLAHETAFLQSVKEQLYDHLAPIPLQTLKFWGPSELGVSTVGIIGAAQLAFDGIGASKEKTL</sequence>
<proteinExistence type="inferred from homology"/>
<dbReference type="PANTHER" id="PTHR18964">
    <property type="entry name" value="ROK (REPRESSOR, ORF, KINASE) FAMILY"/>
    <property type="match status" value="1"/>
</dbReference>
<dbReference type="Proteomes" id="UP000002318">
    <property type="component" value="Chromosome"/>
</dbReference>